<proteinExistence type="predicted"/>
<reference evidence="4 5" key="1">
    <citation type="submission" date="2016-10" db="EMBL/GenBank/DDBJ databases">
        <authorList>
            <person name="de Groot N.N."/>
        </authorList>
    </citation>
    <scope>NUCLEOTIDE SEQUENCE [LARGE SCALE GENOMIC DNA]</scope>
    <source>
        <strain evidence="4 5">DSM 13760</strain>
    </source>
</reference>
<gene>
    <name evidence="4" type="ORF">SAMN04488559_11610</name>
</gene>
<feature type="domain" description="HTH tetR-type" evidence="3">
    <location>
        <begin position="8"/>
        <end position="67"/>
    </location>
</feature>
<dbReference type="InterPro" id="IPR009057">
    <property type="entry name" value="Homeodomain-like_sf"/>
</dbReference>
<dbReference type="SUPFAM" id="SSF46689">
    <property type="entry name" value="Homeodomain-like"/>
    <property type="match status" value="1"/>
</dbReference>
<feature type="DNA-binding region" description="H-T-H motif" evidence="2">
    <location>
        <begin position="30"/>
        <end position="49"/>
    </location>
</feature>
<dbReference type="STRING" id="142588.SAMN04488559_11610"/>
<dbReference type="PRINTS" id="PR00455">
    <property type="entry name" value="HTHTETR"/>
</dbReference>
<dbReference type="Pfam" id="PF00440">
    <property type="entry name" value="TetR_N"/>
    <property type="match status" value="1"/>
</dbReference>
<dbReference type="Proteomes" id="UP000198948">
    <property type="component" value="Unassembled WGS sequence"/>
</dbReference>
<keyword evidence="1 2" id="KW-0238">DNA-binding</keyword>
<dbReference type="PANTHER" id="PTHR43479">
    <property type="entry name" value="ACREF/ENVCD OPERON REPRESSOR-RELATED"/>
    <property type="match status" value="1"/>
</dbReference>
<dbReference type="PROSITE" id="PS50977">
    <property type="entry name" value="HTH_TETR_2"/>
    <property type="match status" value="1"/>
</dbReference>
<dbReference type="EMBL" id="FOHA01000016">
    <property type="protein sequence ID" value="SES00168.1"/>
    <property type="molecule type" value="Genomic_DNA"/>
</dbReference>
<evidence type="ECO:0000256" key="1">
    <source>
        <dbReference type="ARBA" id="ARBA00023125"/>
    </source>
</evidence>
<protein>
    <submittedName>
        <fullName evidence="4">DNA-binding transcriptional regulator, AcrR family</fullName>
    </submittedName>
</protein>
<sequence>MVRNKYPEKTIEKILEVSQKLFFEKGYDHTTMQDIVNQGLSKGVIYYHFKSKKEIFEKIMSNIDTTAQDFTQVMNDDSLSGLAKIQKLLELTLKNERKIELMCSAKSLFTEPKIFGEIYLMNMKYQVPNIEILVNIGIEDGSIQSDFPNELSELIVEFFSIWLGLQVYFIEADKFQKKLSFYQKVFASQGMALLDDQLLNELQYFYQKIKSR</sequence>
<evidence type="ECO:0000259" key="3">
    <source>
        <dbReference type="PROSITE" id="PS50977"/>
    </source>
</evidence>
<evidence type="ECO:0000313" key="5">
    <source>
        <dbReference type="Proteomes" id="UP000198948"/>
    </source>
</evidence>
<name>A0A1H9TSY5_9LACT</name>
<dbReference type="RefSeq" id="WP_177165755.1">
    <property type="nucleotide sequence ID" value="NZ_FOHA01000016.1"/>
</dbReference>
<dbReference type="InterPro" id="IPR001647">
    <property type="entry name" value="HTH_TetR"/>
</dbReference>
<dbReference type="PANTHER" id="PTHR43479:SF11">
    <property type="entry name" value="ACREF_ENVCD OPERON REPRESSOR-RELATED"/>
    <property type="match status" value="1"/>
</dbReference>
<evidence type="ECO:0000313" key="4">
    <source>
        <dbReference type="EMBL" id="SES00168.1"/>
    </source>
</evidence>
<dbReference type="InterPro" id="IPR050624">
    <property type="entry name" value="HTH-type_Tx_Regulator"/>
</dbReference>
<organism evidence="4 5">
    <name type="scientific">Isobaculum melis</name>
    <dbReference type="NCBI Taxonomy" id="142588"/>
    <lineage>
        <taxon>Bacteria</taxon>
        <taxon>Bacillati</taxon>
        <taxon>Bacillota</taxon>
        <taxon>Bacilli</taxon>
        <taxon>Lactobacillales</taxon>
        <taxon>Carnobacteriaceae</taxon>
        <taxon>Isobaculum</taxon>
    </lineage>
</organism>
<dbReference type="Gene3D" id="1.10.357.10">
    <property type="entry name" value="Tetracycline Repressor, domain 2"/>
    <property type="match status" value="1"/>
</dbReference>
<dbReference type="GO" id="GO:0003677">
    <property type="term" value="F:DNA binding"/>
    <property type="evidence" value="ECO:0007669"/>
    <property type="project" value="UniProtKB-UniRule"/>
</dbReference>
<dbReference type="AlphaFoldDB" id="A0A1H9TSY5"/>
<keyword evidence="5" id="KW-1185">Reference proteome</keyword>
<evidence type="ECO:0000256" key="2">
    <source>
        <dbReference type="PROSITE-ProRule" id="PRU00335"/>
    </source>
</evidence>
<accession>A0A1H9TSY5</accession>